<gene>
    <name evidence="1" type="ORF">SAMN04488511_111124</name>
</gene>
<reference evidence="2" key="1">
    <citation type="submission" date="2016-10" db="EMBL/GenBank/DDBJ databases">
        <authorList>
            <person name="Varghese N."/>
            <person name="Submissions S."/>
        </authorList>
    </citation>
    <scope>NUCLEOTIDE SEQUENCE [LARGE SCALE GENOMIC DNA]</scope>
    <source>
        <strain evidence="2">DSM 18130</strain>
    </source>
</reference>
<evidence type="ECO:0000313" key="2">
    <source>
        <dbReference type="Proteomes" id="UP000198836"/>
    </source>
</evidence>
<accession>A0A1I0TLW6</accession>
<proteinExistence type="predicted"/>
<name>A0A1I0TLW6_9SPHI</name>
<dbReference type="EMBL" id="FOJM01000011">
    <property type="protein sequence ID" value="SFA52769.1"/>
    <property type="molecule type" value="Genomic_DNA"/>
</dbReference>
<protein>
    <submittedName>
        <fullName evidence="1">Uncharacterized protein</fullName>
    </submittedName>
</protein>
<keyword evidence="2" id="KW-1185">Reference proteome</keyword>
<sequence length="97" mass="11503">MPTVVDQISKRYMVCLLCLHYKFSDFLPKMSRSALKIENLELFSHEITTKNCSYHLGRQKVIIGIYYLLHLYNRIYPDLMAIVPFQDLFNKKDAEQV</sequence>
<dbReference type="Proteomes" id="UP000198836">
    <property type="component" value="Unassembled WGS sequence"/>
</dbReference>
<organism evidence="1 2">
    <name type="scientific">Pedobacter suwonensis</name>
    <dbReference type="NCBI Taxonomy" id="332999"/>
    <lineage>
        <taxon>Bacteria</taxon>
        <taxon>Pseudomonadati</taxon>
        <taxon>Bacteroidota</taxon>
        <taxon>Sphingobacteriia</taxon>
        <taxon>Sphingobacteriales</taxon>
        <taxon>Sphingobacteriaceae</taxon>
        <taxon>Pedobacter</taxon>
    </lineage>
</organism>
<evidence type="ECO:0000313" key="1">
    <source>
        <dbReference type="EMBL" id="SFA52769.1"/>
    </source>
</evidence>
<dbReference type="AlphaFoldDB" id="A0A1I0TLW6"/>